<sequence length="199" mass="20787">MTPMQRRGLFTLAAAGAAMGAGLAAPTVLRAQTQLRTLADTMAGDSRFSQFLNLITHGSMVEKFRQAAPMTVFAPIDAAFAGAPSGLLDQLLGGSQSGQNRNDVDRLRLGALIDYHTVPGMLRAAELTGDRRLRTVNGADIALTSANGRLSLQNPAPGQQIAGFGAAGQNVSARPAQVVQADIMASNGIIHAIDQVIWP</sequence>
<keyword evidence="4" id="KW-1185">Reference proteome</keyword>
<gene>
    <name evidence="3" type="ORF">SAMN02745775_102205</name>
</gene>
<proteinExistence type="predicted"/>
<dbReference type="SUPFAM" id="SSF82153">
    <property type="entry name" value="FAS1 domain"/>
    <property type="match status" value="1"/>
</dbReference>
<evidence type="ECO:0000256" key="1">
    <source>
        <dbReference type="SAM" id="SignalP"/>
    </source>
</evidence>
<dbReference type="InterPro" id="IPR006311">
    <property type="entry name" value="TAT_signal"/>
</dbReference>
<evidence type="ECO:0000313" key="4">
    <source>
        <dbReference type="Proteomes" id="UP000199473"/>
    </source>
</evidence>
<dbReference type="RefSeq" id="WP_175533809.1">
    <property type="nucleotide sequence ID" value="NZ_FOSQ01000002.1"/>
</dbReference>
<feature type="signal peptide" evidence="1">
    <location>
        <begin position="1"/>
        <end position="24"/>
    </location>
</feature>
<accession>A0A1I3Z5P5</accession>
<evidence type="ECO:0000259" key="2">
    <source>
        <dbReference type="PROSITE" id="PS50213"/>
    </source>
</evidence>
<dbReference type="AlphaFoldDB" id="A0A1I3Z5P5"/>
<dbReference type="InterPro" id="IPR050904">
    <property type="entry name" value="Adhesion/Biosynth-related"/>
</dbReference>
<dbReference type="PROSITE" id="PS50213">
    <property type="entry name" value="FAS1"/>
    <property type="match status" value="1"/>
</dbReference>
<dbReference type="Gene3D" id="2.30.180.10">
    <property type="entry name" value="FAS1 domain"/>
    <property type="match status" value="1"/>
</dbReference>
<feature type="chain" id="PRO_5011487425" evidence="1">
    <location>
        <begin position="25"/>
        <end position="199"/>
    </location>
</feature>
<keyword evidence="1" id="KW-0732">Signal</keyword>
<dbReference type="EMBL" id="FOSQ01000002">
    <property type="protein sequence ID" value="SFK39464.1"/>
    <property type="molecule type" value="Genomic_DNA"/>
</dbReference>
<dbReference type="STRING" id="1123062.SAMN02745775_102205"/>
<dbReference type="Proteomes" id="UP000199473">
    <property type="component" value="Unassembled WGS sequence"/>
</dbReference>
<name>A0A1I3Z5P5_9PROT</name>
<protein>
    <submittedName>
        <fullName evidence="3">Uncaracterized surface protein containing fasciclin (FAS1) repeats</fullName>
    </submittedName>
</protein>
<dbReference type="SMART" id="SM00554">
    <property type="entry name" value="FAS1"/>
    <property type="match status" value="1"/>
</dbReference>
<evidence type="ECO:0000313" key="3">
    <source>
        <dbReference type="EMBL" id="SFK39464.1"/>
    </source>
</evidence>
<organism evidence="3 4">
    <name type="scientific">Falsiroseomonas stagni DSM 19981</name>
    <dbReference type="NCBI Taxonomy" id="1123062"/>
    <lineage>
        <taxon>Bacteria</taxon>
        <taxon>Pseudomonadati</taxon>
        <taxon>Pseudomonadota</taxon>
        <taxon>Alphaproteobacteria</taxon>
        <taxon>Acetobacterales</taxon>
        <taxon>Roseomonadaceae</taxon>
        <taxon>Falsiroseomonas</taxon>
    </lineage>
</organism>
<feature type="domain" description="FAS1" evidence="2">
    <location>
        <begin position="35"/>
        <end position="197"/>
    </location>
</feature>
<dbReference type="PROSITE" id="PS51318">
    <property type="entry name" value="TAT"/>
    <property type="match status" value="1"/>
</dbReference>
<dbReference type="Pfam" id="PF02469">
    <property type="entry name" value="Fasciclin"/>
    <property type="match status" value="1"/>
</dbReference>
<dbReference type="PANTHER" id="PTHR10900">
    <property type="entry name" value="PERIOSTIN-RELATED"/>
    <property type="match status" value="1"/>
</dbReference>
<dbReference type="InterPro" id="IPR000782">
    <property type="entry name" value="FAS1_domain"/>
</dbReference>
<dbReference type="InterPro" id="IPR036378">
    <property type="entry name" value="FAS1_dom_sf"/>
</dbReference>
<reference evidence="3 4" key="1">
    <citation type="submission" date="2016-10" db="EMBL/GenBank/DDBJ databases">
        <authorList>
            <person name="de Groot N.N."/>
        </authorList>
    </citation>
    <scope>NUCLEOTIDE SEQUENCE [LARGE SCALE GENOMIC DNA]</scope>
    <source>
        <strain evidence="3 4">DSM 19981</strain>
    </source>
</reference>